<evidence type="ECO:0000313" key="2">
    <source>
        <dbReference type="EMBL" id="EJK63765.1"/>
    </source>
</evidence>
<sequence>MEEINAWGSYEATTKNARSLGSTGVRRRQPTGVDRPSKDGHSVFFGTDDLAAIRPVEEVDEKKQEEALIKETPSPEFVEIRDLARDTFGVYFSSYDDE</sequence>
<evidence type="ECO:0000256" key="1">
    <source>
        <dbReference type="SAM" id="MobiDB-lite"/>
    </source>
</evidence>
<proteinExistence type="predicted"/>
<dbReference type="EMBL" id="AGNL01018022">
    <property type="protein sequence ID" value="EJK63765.1"/>
    <property type="molecule type" value="Genomic_DNA"/>
</dbReference>
<protein>
    <submittedName>
        <fullName evidence="2">Uncharacterized protein</fullName>
    </submittedName>
</protein>
<keyword evidence="3" id="KW-1185">Reference proteome</keyword>
<dbReference type="OrthoDB" id="426293at2759"/>
<name>K0SEL5_THAOC</name>
<comment type="caution">
    <text evidence="2">The sequence shown here is derived from an EMBL/GenBank/DDBJ whole genome shotgun (WGS) entry which is preliminary data.</text>
</comment>
<accession>K0SEL5</accession>
<organism evidence="2 3">
    <name type="scientific">Thalassiosira oceanica</name>
    <name type="common">Marine diatom</name>
    <dbReference type="NCBI Taxonomy" id="159749"/>
    <lineage>
        <taxon>Eukaryota</taxon>
        <taxon>Sar</taxon>
        <taxon>Stramenopiles</taxon>
        <taxon>Ochrophyta</taxon>
        <taxon>Bacillariophyta</taxon>
        <taxon>Coscinodiscophyceae</taxon>
        <taxon>Thalassiosirophycidae</taxon>
        <taxon>Thalassiosirales</taxon>
        <taxon>Thalassiosiraceae</taxon>
        <taxon>Thalassiosira</taxon>
    </lineage>
</organism>
<feature type="region of interest" description="Disordered" evidence="1">
    <location>
        <begin position="1"/>
        <end position="41"/>
    </location>
</feature>
<feature type="compositionally biased region" description="Polar residues" evidence="1">
    <location>
        <begin position="11"/>
        <end position="22"/>
    </location>
</feature>
<evidence type="ECO:0000313" key="3">
    <source>
        <dbReference type="Proteomes" id="UP000266841"/>
    </source>
</evidence>
<feature type="non-terminal residue" evidence="2">
    <location>
        <position position="98"/>
    </location>
</feature>
<dbReference type="AlphaFoldDB" id="K0SEL5"/>
<gene>
    <name evidence="2" type="ORF">THAOC_15560</name>
</gene>
<reference evidence="2 3" key="1">
    <citation type="journal article" date="2012" name="Genome Biol.">
        <title>Genome and low-iron response of an oceanic diatom adapted to chronic iron limitation.</title>
        <authorList>
            <person name="Lommer M."/>
            <person name="Specht M."/>
            <person name="Roy A.S."/>
            <person name="Kraemer L."/>
            <person name="Andreson R."/>
            <person name="Gutowska M.A."/>
            <person name="Wolf J."/>
            <person name="Bergner S.V."/>
            <person name="Schilhabel M.B."/>
            <person name="Klostermeier U.C."/>
            <person name="Beiko R.G."/>
            <person name="Rosenstiel P."/>
            <person name="Hippler M."/>
            <person name="Laroche J."/>
        </authorList>
    </citation>
    <scope>NUCLEOTIDE SEQUENCE [LARGE SCALE GENOMIC DNA]</scope>
    <source>
        <strain evidence="2 3">CCMP1005</strain>
    </source>
</reference>
<dbReference type="Proteomes" id="UP000266841">
    <property type="component" value="Unassembled WGS sequence"/>
</dbReference>